<reference evidence="1 2" key="2">
    <citation type="submission" date="2010-03" db="EMBL/GenBank/DDBJ databases">
        <authorList>
            <person name="Pajon A."/>
        </authorList>
    </citation>
    <scope>NUCLEOTIDE SEQUENCE [LARGE SCALE GENOMIC DNA]</scope>
    <source>
        <strain evidence="1 2">70/3</strain>
    </source>
</reference>
<proteinExistence type="predicted"/>
<dbReference type="BioCyc" id="ESIR657319:G136K-1098-MONOMER"/>
<evidence type="ECO:0000313" key="2">
    <source>
        <dbReference type="Proteomes" id="UP000008803"/>
    </source>
</evidence>
<dbReference type="AlphaFoldDB" id="D4JTN7"/>
<protein>
    <submittedName>
        <fullName evidence="1">Uncharacterized protein</fullName>
    </submittedName>
</protein>
<sequence length="57" mass="6768">MNITQENTTKNTFKNYVTAYATTQKNVQLALLIYIKIRRETLNLLIFIHHQMKKSLN</sequence>
<organism evidence="1 2">
    <name type="scientific">[Eubacterium] siraeum 70/3</name>
    <dbReference type="NCBI Taxonomy" id="657319"/>
    <lineage>
        <taxon>Bacteria</taxon>
        <taxon>Bacillati</taxon>
        <taxon>Bacillota</taxon>
        <taxon>Clostridia</taxon>
        <taxon>Eubacteriales</taxon>
        <taxon>Oscillospiraceae</taxon>
        <taxon>Oscillospiraceae incertae sedis</taxon>
    </lineage>
</organism>
<dbReference type="HOGENOM" id="CLU_2990003_0_0_9"/>
<dbReference type="EMBL" id="FP929044">
    <property type="protein sequence ID" value="CBK96456.1"/>
    <property type="molecule type" value="Genomic_DNA"/>
</dbReference>
<dbReference type="Proteomes" id="UP000008803">
    <property type="component" value="Chromosome"/>
</dbReference>
<gene>
    <name evidence="1" type="ORF">EUS_13010</name>
</gene>
<dbReference type="KEGG" id="esu:EUS_13010"/>
<reference evidence="1 2" key="1">
    <citation type="submission" date="2010-03" db="EMBL/GenBank/DDBJ databases">
        <title>The genome sequence of Eubacterium siraeum 70/3.</title>
        <authorList>
            <consortium name="metaHIT consortium -- http://www.metahit.eu/"/>
            <person name="Pajon A."/>
            <person name="Turner K."/>
            <person name="Parkhill J."/>
            <person name="Duncan S."/>
            <person name="Flint H."/>
        </authorList>
    </citation>
    <scope>NUCLEOTIDE SEQUENCE [LARGE SCALE GENOMIC DNA]</scope>
    <source>
        <strain evidence="1 2">70/3</strain>
    </source>
</reference>
<name>D4JTN7_9FIRM</name>
<evidence type="ECO:0000313" key="1">
    <source>
        <dbReference type="EMBL" id="CBK96456.1"/>
    </source>
</evidence>
<accession>D4JTN7</accession>